<dbReference type="InterPro" id="IPR014746">
    <property type="entry name" value="Gln_synth/guanido_kin_cat_dom"/>
</dbReference>
<dbReference type="Proteomes" id="UP000010809">
    <property type="component" value="Chromosome"/>
</dbReference>
<proteinExistence type="predicted"/>
<dbReference type="KEGG" id="tni:TVNIR_0370"/>
<dbReference type="EMBL" id="CP003989">
    <property type="protein sequence ID" value="AGA32078.1"/>
    <property type="molecule type" value="Genomic_DNA"/>
</dbReference>
<dbReference type="InterPro" id="IPR006336">
    <property type="entry name" value="GCS2"/>
</dbReference>
<dbReference type="PATRIC" id="fig|1255043.3.peg.371"/>
<evidence type="ECO:0000313" key="1">
    <source>
        <dbReference type="EMBL" id="AGA32078.1"/>
    </source>
</evidence>
<dbReference type="OrthoDB" id="240589at2"/>
<dbReference type="PIRSF" id="PIRSF012666">
    <property type="entry name" value="UCP012666"/>
    <property type="match status" value="1"/>
</dbReference>
<dbReference type="PANTHER" id="PTHR36510:SF3">
    <property type="entry name" value="CONSERVED PROTEIN"/>
    <property type="match status" value="1"/>
</dbReference>
<dbReference type="PANTHER" id="PTHR36510">
    <property type="entry name" value="GLUTAMATE--CYSTEINE LIGASE 2-RELATED"/>
    <property type="match status" value="1"/>
</dbReference>
<dbReference type="InterPro" id="IPR050141">
    <property type="entry name" value="GCL_type2/YbdK_subfam"/>
</dbReference>
<protein>
    <submittedName>
        <fullName evidence="1">Glutamate-cysteine ligase GCS2</fullName>
    </submittedName>
</protein>
<dbReference type="GO" id="GO:0016879">
    <property type="term" value="F:ligase activity, forming carbon-nitrogen bonds"/>
    <property type="evidence" value="ECO:0007669"/>
    <property type="project" value="TreeGrafter"/>
</dbReference>
<sequence>MGEEISEHRFTAEDDRRFAHNLECETRRLGHWLRSQEDPGPGQPRIGFEIEAWLIDDACQPLPRNEAFLEAFASPLATLELAQFNVELNSSVFRTGPDCFCEMMTELAKTLRRAERAAEQIGGHILLAGSLPTLTPEQLGLHHMSRRTRFRALNAAVLERRAQRPLRLDIEGQEHLRHEHCDVMLEAAATSFQIHIETAPAVAHRVYNAALAASGPVLAAAGNTPFVFSKRLWEETRIPLFEQAVEVGGFGESARGPLRRVTFGSGYLRESIIEAFVENLEHFPVLLPSRLAENDPGLPHLRLHNGTIWRWNRPILGVDPDGSFNLRIEHRSLPAGPTLPDMLANAALLLGLVEHLVASPGAGHGTLPFASARDNFYAAARYGLKGRLQWDGGAPQPARQLLQHQLLPRAAEGLERLGIDANERDHLLGIIAARIQSGQTGSVWQQQWVDRHGDDMTALTRAYRAWQATGRPVHTWSL</sequence>
<reference evidence="1" key="1">
    <citation type="submission" date="2015-12" db="EMBL/GenBank/DDBJ databases">
        <authorList>
            <person name="Tikhonova T.V."/>
            <person name="Pavlov A.R."/>
            <person name="Beletsky A.V."/>
            <person name="Mardanov A.V."/>
            <person name="Sorokin D.Y."/>
            <person name="Ravin N.V."/>
            <person name="Popov V.O."/>
        </authorList>
    </citation>
    <scope>NUCLEOTIDE SEQUENCE</scope>
    <source>
        <strain evidence="1">DSM 14787</strain>
    </source>
</reference>
<gene>
    <name evidence="1" type="ordered locus">TVNIR_0370</name>
</gene>
<organism evidence="1 2">
    <name type="scientific">Thioalkalivibrio nitratireducens (strain DSM 14787 / UNIQEM 213 / ALEN2)</name>
    <dbReference type="NCBI Taxonomy" id="1255043"/>
    <lineage>
        <taxon>Bacteria</taxon>
        <taxon>Pseudomonadati</taxon>
        <taxon>Pseudomonadota</taxon>
        <taxon>Gammaproteobacteria</taxon>
        <taxon>Chromatiales</taxon>
        <taxon>Ectothiorhodospiraceae</taxon>
        <taxon>Thioalkalivibrio</taxon>
    </lineage>
</organism>
<dbReference type="eggNOG" id="COG2170">
    <property type="taxonomic scope" value="Bacteria"/>
</dbReference>
<dbReference type="STRING" id="1255043.TVNIR_0370"/>
<dbReference type="SUPFAM" id="SSF55931">
    <property type="entry name" value="Glutamine synthetase/guanido kinase"/>
    <property type="match status" value="1"/>
</dbReference>
<keyword evidence="2" id="KW-1185">Reference proteome</keyword>
<dbReference type="Pfam" id="PF04107">
    <property type="entry name" value="GCS2"/>
    <property type="match status" value="1"/>
</dbReference>
<accession>L0DST8</accession>
<dbReference type="HOGENOM" id="CLU_029030_0_0_6"/>
<evidence type="ECO:0000313" key="2">
    <source>
        <dbReference type="Proteomes" id="UP000010809"/>
    </source>
</evidence>
<dbReference type="Gene3D" id="3.30.590.20">
    <property type="match status" value="1"/>
</dbReference>
<name>L0DST8_THIND</name>
<keyword evidence="1" id="KW-0436">Ligase</keyword>
<dbReference type="RefSeq" id="WP_015257233.1">
    <property type="nucleotide sequence ID" value="NC_019902.2"/>
</dbReference>
<dbReference type="InterPro" id="IPR016602">
    <property type="entry name" value="UCP012666"/>
</dbReference>
<dbReference type="AlphaFoldDB" id="L0DST8"/>